<comment type="catalytic activity">
    <reaction evidence="1">
        <text>ATP + protein L-histidine = ADP + protein N-phospho-L-histidine.</text>
        <dbReference type="EC" id="2.7.13.3"/>
    </reaction>
</comment>
<dbReference type="InterPro" id="IPR017204">
    <property type="entry name" value="Sig_transdc_His_kin_STH3221"/>
</dbReference>
<feature type="transmembrane region" description="Helical" evidence="14">
    <location>
        <begin position="180"/>
        <end position="202"/>
    </location>
</feature>
<dbReference type="InterPro" id="IPR003660">
    <property type="entry name" value="HAMP_dom"/>
</dbReference>
<dbReference type="SUPFAM" id="SSF158472">
    <property type="entry name" value="HAMP domain-like"/>
    <property type="match status" value="1"/>
</dbReference>
<protein>
    <recommendedName>
        <fullName evidence="3">histidine kinase</fullName>
        <ecNumber evidence="3">2.7.13.3</ecNumber>
    </recommendedName>
</protein>
<gene>
    <name evidence="17" type="ORF">ENT17_11305</name>
</gene>
<keyword evidence="8" id="KW-0547">Nucleotide-binding</keyword>
<evidence type="ECO:0000256" key="4">
    <source>
        <dbReference type="ARBA" id="ARBA00022475"/>
    </source>
</evidence>
<sequence>MTRISRWVAQFWAFAGAVSIRTKILGLAVGLVLLAGVSNTLLTRRVLIENMQAQLRDQSVSVARDLAARAAEPILLNNLLALQDLLLETQSNNPSFQYAFIVDPQGQILAHTFNGGFPLALIEVNAAGSDEHHHTVLLATNEGTVYDTAVPILDGKLGVARVGLSTAAVQNALARVTFQAVVSTLIILLIGFLVASLLTHILTRPIVELVQATRHVARGDYSLAVRPWAKDELGSLAQAFNQMTGDLKQMQELRAEREHLQQLLLERVIAAQEEERRRIARELHDSTSQSLTSLLVGLRTLEADCSTIDQRKLGELRQIAAQTLEEVHHLAMQLRPRALDDLGLSAALERLVFEWQSRLHIPIDLMITPGAQRLPPPIETALYRIIQEALTNIARHASAQSASILVERRQNTVIAVIEDNGIGFDPLNHSNHQRIGILGMQERAKQLGGQLKIESSQGHGTSIFVEIPVDDHETEFKREETHSAGG</sequence>
<dbReference type="Pfam" id="PF02518">
    <property type="entry name" value="HATPase_c"/>
    <property type="match status" value="1"/>
</dbReference>
<dbReference type="Pfam" id="PF17203">
    <property type="entry name" value="sCache_3_2"/>
    <property type="match status" value="1"/>
</dbReference>
<evidence type="ECO:0000256" key="6">
    <source>
        <dbReference type="ARBA" id="ARBA00022679"/>
    </source>
</evidence>
<keyword evidence="7 14" id="KW-0812">Transmembrane</keyword>
<comment type="subcellular location">
    <subcellularLocation>
        <location evidence="2">Cell membrane</location>
        <topology evidence="2">Multi-pass membrane protein</topology>
    </subcellularLocation>
</comment>
<keyword evidence="9" id="KW-0418">Kinase</keyword>
<evidence type="ECO:0000256" key="11">
    <source>
        <dbReference type="ARBA" id="ARBA00022989"/>
    </source>
</evidence>
<dbReference type="Gene3D" id="3.30.565.10">
    <property type="entry name" value="Histidine kinase-like ATPase, C-terminal domain"/>
    <property type="match status" value="1"/>
</dbReference>
<feature type="domain" description="Histidine kinase" evidence="15">
    <location>
        <begin position="282"/>
        <end position="471"/>
    </location>
</feature>
<dbReference type="GO" id="GO:0005886">
    <property type="term" value="C:plasma membrane"/>
    <property type="evidence" value="ECO:0007669"/>
    <property type="project" value="UniProtKB-SubCell"/>
</dbReference>
<keyword evidence="10" id="KW-0067">ATP-binding</keyword>
<keyword evidence="11 14" id="KW-1133">Transmembrane helix</keyword>
<dbReference type="Gene3D" id="6.10.340.10">
    <property type="match status" value="1"/>
</dbReference>
<dbReference type="InterPro" id="IPR033463">
    <property type="entry name" value="sCache_3"/>
</dbReference>
<reference evidence="17" key="1">
    <citation type="journal article" date="2020" name="mSystems">
        <title>Genome- and Community-Level Interaction Insights into Carbon Utilization and Element Cycling Functions of Hydrothermarchaeota in Hydrothermal Sediment.</title>
        <authorList>
            <person name="Zhou Z."/>
            <person name="Liu Y."/>
            <person name="Xu W."/>
            <person name="Pan J."/>
            <person name="Luo Z.H."/>
            <person name="Li M."/>
        </authorList>
    </citation>
    <scope>NUCLEOTIDE SEQUENCE [LARGE SCALE GENOMIC DNA]</scope>
    <source>
        <strain evidence="17">SpSt-556</strain>
    </source>
</reference>
<dbReference type="InterPro" id="IPR003594">
    <property type="entry name" value="HATPase_dom"/>
</dbReference>
<dbReference type="PANTHER" id="PTHR24421">
    <property type="entry name" value="NITRATE/NITRITE SENSOR PROTEIN NARX-RELATED"/>
    <property type="match status" value="1"/>
</dbReference>
<evidence type="ECO:0000256" key="12">
    <source>
        <dbReference type="ARBA" id="ARBA00023012"/>
    </source>
</evidence>
<dbReference type="EMBL" id="DSXR01000116">
    <property type="protein sequence ID" value="HGS88185.1"/>
    <property type="molecule type" value="Genomic_DNA"/>
</dbReference>
<evidence type="ECO:0000256" key="14">
    <source>
        <dbReference type="SAM" id="Phobius"/>
    </source>
</evidence>
<evidence type="ECO:0000256" key="9">
    <source>
        <dbReference type="ARBA" id="ARBA00022777"/>
    </source>
</evidence>
<dbReference type="InterPro" id="IPR011712">
    <property type="entry name" value="Sig_transdc_His_kin_sub3_dim/P"/>
</dbReference>
<evidence type="ECO:0000259" key="15">
    <source>
        <dbReference type="PROSITE" id="PS50109"/>
    </source>
</evidence>
<evidence type="ECO:0000256" key="8">
    <source>
        <dbReference type="ARBA" id="ARBA00022741"/>
    </source>
</evidence>
<dbReference type="SMART" id="SM00304">
    <property type="entry name" value="HAMP"/>
    <property type="match status" value="1"/>
</dbReference>
<dbReference type="PROSITE" id="PS50885">
    <property type="entry name" value="HAMP"/>
    <property type="match status" value="1"/>
</dbReference>
<evidence type="ECO:0000256" key="1">
    <source>
        <dbReference type="ARBA" id="ARBA00000085"/>
    </source>
</evidence>
<dbReference type="SMART" id="SM00387">
    <property type="entry name" value="HATPase_c"/>
    <property type="match status" value="1"/>
</dbReference>
<organism evidence="17">
    <name type="scientific">Bellilinea caldifistulae</name>
    <dbReference type="NCBI Taxonomy" id="360411"/>
    <lineage>
        <taxon>Bacteria</taxon>
        <taxon>Bacillati</taxon>
        <taxon>Chloroflexota</taxon>
        <taxon>Anaerolineae</taxon>
        <taxon>Anaerolineales</taxon>
        <taxon>Anaerolineaceae</taxon>
        <taxon>Bellilinea</taxon>
    </lineage>
</organism>
<dbReference type="GO" id="GO:0005524">
    <property type="term" value="F:ATP binding"/>
    <property type="evidence" value="ECO:0007669"/>
    <property type="project" value="UniProtKB-KW"/>
</dbReference>
<dbReference type="CDD" id="cd06225">
    <property type="entry name" value="HAMP"/>
    <property type="match status" value="1"/>
</dbReference>
<feature type="domain" description="HAMP" evidence="16">
    <location>
        <begin position="200"/>
        <end position="252"/>
    </location>
</feature>
<accession>A0A7C4PYL7</accession>
<dbReference type="PIRSF" id="PIRSF037433">
    <property type="entry name" value="STHK_STH3221_prd"/>
    <property type="match status" value="1"/>
</dbReference>
<keyword evidence="13 14" id="KW-0472">Membrane</keyword>
<name>A0A7C4PYL7_9CHLR</name>
<dbReference type="EC" id="2.7.13.3" evidence="3"/>
<dbReference type="AlphaFoldDB" id="A0A7C4PYL7"/>
<dbReference type="PROSITE" id="PS50109">
    <property type="entry name" value="HIS_KIN"/>
    <property type="match status" value="1"/>
</dbReference>
<dbReference type="Gene3D" id="1.20.5.1930">
    <property type="match status" value="1"/>
</dbReference>
<dbReference type="Pfam" id="PF07730">
    <property type="entry name" value="HisKA_3"/>
    <property type="match status" value="1"/>
</dbReference>
<evidence type="ECO:0000256" key="10">
    <source>
        <dbReference type="ARBA" id="ARBA00022840"/>
    </source>
</evidence>
<keyword evidence="5" id="KW-0597">Phosphoprotein</keyword>
<dbReference type="Pfam" id="PF00672">
    <property type="entry name" value="HAMP"/>
    <property type="match status" value="1"/>
</dbReference>
<keyword evidence="12" id="KW-0902">Two-component regulatory system</keyword>
<evidence type="ECO:0000256" key="5">
    <source>
        <dbReference type="ARBA" id="ARBA00022553"/>
    </source>
</evidence>
<evidence type="ECO:0000313" key="17">
    <source>
        <dbReference type="EMBL" id="HGS88185.1"/>
    </source>
</evidence>
<dbReference type="GO" id="GO:0046983">
    <property type="term" value="F:protein dimerization activity"/>
    <property type="evidence" value="ECO:0007669"/>
    <property type="project" value="InterPro"/>
</dbReference>
<evidence type="ECO:0000256" key="13">
    <source>
        <dbReference type="ARBA" id="ARBA00023136"/>
    </source>
</evidence>
<feature type="transmembrane region" description="Helical" evidence="14">
    <location>
        <begin position="24"/>
        <end position="42"/>
    </location>
</feature>
<dbReference type="InterPro" id="IPR050482">
    <property type="entry name" value="Sensor_HK_TwoCompSys"/>
</dbReference>
<dbReference type="PANTHER" id="PTHR24421:SF10">
    <property type="entry name" value="NITRATE_NITRITE SENSOR PROTEIN NARQ"/>
    <property type="match status" value="1"/>
</dbReference>
<evidence type="ECO:0000259" key="16">
    <source>
        <dbReference type="PROSITE" id="PS50885"/>
    </source>
</evidence>
<keyword evidence="4" id="KW-1003">Cell membrane</keyword>
<dbReference type="InterPro" id="IPR036890">
    <property type="entry name" value="HATPase_C_sf"/>
</dbReference>
<evidence type="ECO:0000256" key="7">
    <source>
        <dbReference type="ARBA" id="ARBA00022692"/>
    </source>
</evidence>
<comment type="caution">
    <text evidence="17">The sequence shown here is derived from an EMBL/GenBank/DDBJ whole genome shotgun (WGS) entry which is preliminary data.</text>
</comment>
<proteinExistence type="predicted"/>
<keyword evidence="6" id="KW-0808">Transferase</keyword>
<dbReference type="CDD" id="cd16917">
    <property type="entry name" value="HATPase_UhpB-NarQ-NarX-like"/>
    <property type="match status" value="1"/>
</dbReference>
<dbReference type="SUPFAM" id="SSF55874">
    <property type="entry name" value="ATPase domain of HSP90 chaperone/DNA topoisomerase II/histidine kinase"/>
    <property type="match status" value="1"/>
</dbReference>
<dbReference type="GO" id="GO:0000155">
    <property type="term" value="F:phosphorelay sensor kinase activity"/>
    <property type="evidence" value="ECO:0007669"/>
    <property type="project" value="InterPro"/>
</dbReference>
<evidence type="ECO:0000256" key="3">
    <source>
        <dbReference type="ARBA" id="ARBA00012438"/>
    </source>
</evidence>
<evidence type="ECO:0000256" key="2">
    <source>
        <dbReference type="ARBA" id="ARBA00004651"/>
    </source>
</evidence>
<dbReference type="InterPro" id="IPR005467">
    <property type="entry name" value="His_kinase_dom"/>
</dbReference>